<dbReference type="EMBL" id="NHYD01001696">
    <property type="protein sequence ID" value="PPQ90164.1"/>
    <property type="molecule type" value="Genomic_DNA"/>
</dbReference>
<dbReference type="Gene3D" id="3.40.50.2000">
    <property type="entry name" value="Glycogen Phosphorylase B"/>
    <property type="match status" value="2"/>
</dbReference>
<accession>A0A409XHD6</accession>
<dbReference type="Proteomes" id="UP000283269">
    <property type="component" value="Unassembled WGS sequence"/>
</dbReference>
<proteinExistence type="predicted"/>
<dbReference type="OrthoDB" id="5835829at2759"/>
<keyword evidence="3" id="KW-1185">Reference proteome</keyword>
<reference evidence="2 3" key="1">
    <citation type="journal article" date="2018" name="Evol. Lett.">
        <title>Horizontal gene cluster transfer increased hallucinogenic mushroom diversity.</title>
        <authorList>
            <person name="Reynolds H.T."/>
            <person name="Vijayakumar V."/>
            <person name="Gluck-Thaler E."/>
            <person name="Korotkin H.B."/>
            <person name="Matheny P.B."/>
            <person name="Slot J.C."/>
        </authorList>
    </citation>
    <scope>NUCLEOTIDE SEQUENCE [LARGE SCALE GENOMIC DNA]</scope>
    <source>
        <strain evidence="2 3">2631</strain>
    </source>
</reference>
<protein>
    <recommendedName>
        <fullName evidence="4">UDP-glycosyltransferases domain-containing protein</fullName>
    </recommendedName>
</protein>
<dbReference type="AlphaFoldDB" id="A0A409XHD6"/>
<sequence>MAIASPENKKPTHILFSAFPAWGHVRPFCVLAARLVKDDEKIILTLILAPTLLSKAQAEIWAEFRGAVSDDIRRRIRVLSSFKSGSNDLFTLFAPLAKSYATSYQALSQSRAVSCAVTGTVFDAVSPPSIVILDFFAYAQLQATRTITGCSVPIVSWVTGHTASTIRLFGPTDRGGHGDLDARNAEEALRIGVTPREIGDSLYRHTDGTVVRIPGIPPMYDWEFFPQELYQRSLKECDAVLTTSAYALEAESLEGLRSWFSEWKKDLYVIGPLLPSEYGRVAADSAPGFPETREFLDKALAEHGERSVMLISFGTIFWPTRQDYIEEVVEALIENDFPFIISYASPFATLSDGLIQKMKSSGLGHTSKCFPQQFILNHPAAGWFITHGGHNSVMEALGSGIPMICWPMEADQAAAAAHLTANLKVAFELVEVRTGLSGMKPLLRLESPDGTGRCQAKGTREAVGVEIRGVIQACRGEKGDELRANAREMKRRLVEAVEVGGVSRVELGRFFEKYDRPVL</sequence>
<dbReference type="PANTHER" id="PTHR48045:SF31">
    <property type="entry name" value="UDP-GLYCOSYLTRANSFERASE 76B1-LIKE"/>
    <property type="match status" value="1"/>
</dbReference>
<evidence type="ECO:0000313" key="3">
    <source>
        <dbReference type="Proteomes" id="UP000283269"/>
    </source>
</evidence>
<dbReference type="InParanoid" id="A0A409XHD6"/>
<keyword evidence="1" id="KW-0808">Transferase</keyword>
<evidence type="ECO:0008006" key="4">
    <source>
        <dbReference type="Google" id="ProtNLM"/>
    </source>
</evidence>
<evidence type="ECO:0000256" key="1">
    <source>
        <dbReference type="ARBA" id="ARBA00022679"/>
    </source>
</evidence>
<dbReference type="GO" id="GO:0008194">
    <property type="term" value="F:UDP-glycosyltransferase activity"/>
    <property type="evidence" value="ECO:0007669"/>
    <property type="project" value="InterPro"/>
</dbReference>
<organism evidence="2 3">
    <name type="scientific">Psilocybe cyanescens</name>
    <dbReference type="NCBI Taxonomy" id="93625"/>
    <lineage>
        <taxon>Eukaryota</taxon>
        <taxon>Fungi</taxon>
        <taxon>Dikarya</taxon>
        <taxon>Basidiomycota</taxon>
        <taxon>Agaricomycotina</taxon>
        <taxon>Agaricomycetes</taxon>
        <taxon>Agaricomycetidae</taxon>
        <taxon>Agaricales</taxon>
        <taxon>Agaricineae</taxon>
        <taxon>Strophariaceae</taxon>
        <taxon>Psilocybe</taxon>
    </lineage>
</organism>
<dbReference type="SUPFAM" id="SSF53756">
    <property type="entry name" value="UDP-Glycosyltransferase/glycogen phosphorylase"/>
    <property type="match status" value="1"/>
</dbReference>
<comment type="caution">
    <text evidence="2">The sequence shown here is derived from an EMBL/GenBank/DDBJ whole genome shotgun (WGS) entry which is preliminary data.</text>
</comment>
<gene>
    <name evidence="2" type="ORF">CVT25_012475</name>
</gene>
<name>A0A409XHD6_PSICY</name>
<dbReference type="CDD" id="cd03784">
    <property type="entry name" value="GT1_Gtf-like"/>
    <property type="match status" value="1"/>
</dbReference>
<dbReference type="Pfam" id="PF00201">
    <property type="entry name" value="UDPGT"/>
    <property type="match status" value="1"/>
</dbReference>
<dbReference type="STRING" id="93625.A0A409XHD6"/>
<evidence type="ECO:0000313" key="2">
    <source>
        <dbReference type="EMBL" id="PPQ90164.1"/>
    </source>
</evidence>
<dbReference type="PANTHER" id="PTHR48045">
    <property type="entry name" value="UDP-GLYCOSYLTRANSFERASE 72B1"/>
    <property type="match status" value="1"/>
</dbReference>
<dbReference type="InterPro" id="IPR002213">
    <property type="entry name" value="UDP_glucos_trans"/>
</dbReference>